<name>A0AAV4UK43_CAEEX</name>
<comment type="caution">
    <text evidence="2">The sequence shown here is derived from an EMBL/GenBank/DDBJ whole genome shotgun (WGS) entry which is preliminary data.</text>
</comment>
<evidence type="ECO:0000256" key="1">
    <source>
        <dbReference type="SAM" id="Phobius"/>
    </source>
</evidence>
<evidence type="ECO:0008006" key="4">
    <source>
        <dbReference type="Google" id="ProtNLM"/>
    </source>
</evidence>
<proteinExistence type="predicted"/>
<reference evidence="2 3" key="1">
    <citation type="submission" date="2021-06" db="EMBL/GenBank/DDBJ databases">
        <title>Caerostris extrusa draft genome.</title>
        <authorList>
            <person name="Kono N."/>
            <person name="Arakawa K."/>
        </authorList>
    </citation>
    <scope>NUCLEOTIDE SEQUENCE [LARGE SCALE GENOMIC DNA]</scope>
</reference>
<keyword evidence="1" id="KW-0812">Transmembrane</keyword>
<keyword evidence="1" id="KW-1133">Transmembrane helix</keyword>
<protein>
    <recommendedName>
        <fullName evidence="4">Transmembrane protein</fullName>
    </recommendedName>
</protein>
<keyword evidence="3" id="KW-1185">Reference proteome</keyword>
<accession>A0AAV4UK43</accession>
<feature type="transmembrane region" description="Helical" evidence="1">
    <location>
        <begin position="74"/>
        <end position="94"/>
    </location>
</feature>
<dbReference type="Proteomes" id="UP001054945">
    <property type="component" value="Unassembled WGS sequence"/>
</dbReference>
<organism evidence="2 3">
    <name type="scientific">Caerostris extrusa</name>
    <name type="common">Bark spider</name>
    <name type="synonym">Caerostris bankana</name>
    <dbReference type="NCBI Taxonomy" id="172846"/>
    <lineage>
        <taxon>Eukaryota</taxon>
        <taxon>Metazoa</taxon>
        <taxon>Ecdysozoa</taxon>
        <taxon>Arthropoda</taxon>
        <taxon>Chelicerata</taxon>
        <taxon>Arachnida</taxon>
        <taxon>Araneae</taxon>
        <taxon>Araneomorphae</taxon>
        <taxon>Entelegynae</taxon>
        <taxon>Araneoidea</taxon>
        <taxon>Araneidae</taxon>
        <taxon>Caerostris</taxon>
    </lineage>
</organism>
<evidence type="ECO:0000313" key="2">
    <source>
        <dbReference type="EMBL" id="GIY58148.1"/>
    </source>
</evidence>
<dbReference type="AlphaFoldDB" id="A0AAV4UK43"/>
<sequence length="102" mass="11719">MKSHLSLTIANDPKTFVTKSSFSCPQMDMKYVRDHLFLMANAVAIWDALQHQHQLLMYFTMSPPPPSLQNVTKLGFFCVTFFACFLFGGNSYFIRLAENRTD</sequence>
<gene>
    <name evidence="2" type="ORF">CEXT_767901</name>
</gene>
<dbReference type="EMBL" id="BPLR01013020">
    <property type="protein sequence ID" value="GIY58148.1"/>
    <property type="molecule type" value="Genomic_DNA"/>
</dbReference>
<evidence type="ECO:0000313" key="3">
    <source>
        <dbReference type="Proteomes" id="UP001054945"/>
    </source>
</evidence>
<keyword evidence="1" id="KW-0472">Membrane</keyword>